<gene>
    <name evidence="1" type="ORF">SAMN05421676_1019</name>
</gene>
<dbReference type="Pfam" id="PF10776">
    <property type="entry name" value="DUF2600"/>
    <property type="match status" value="1"/>
</dbReference>
<name>A0A1H9Y3J1_9BACI</name>
<protein>
    <submittedName>
        <fullName evidence="1">Tetraprenyl-beta-curcumene synthase</fullName>
    </submittedName>
</protein>
<dbReference type="RefSeq" id="WP_425441434.1">
    <property type="nucleotide sequence ID" value="NZ_FOHJ01000001.1"/>
</dbReference>
<dbReference type="Proteomes" id="UP000199095">
    <property type="component" value="Unassembled WGS sequence"/>
</dbReference>
<dbReference type="EMBL" id="FOHJ01000001">
    <property type="protein sequence ID" value="SES63405.1"/>
    <property type="molecule type" value="Genomic_DNA"/>
</dbReference>
<dbReference type="AlphaFoldDB" id="A0A1H9Y3J1"/>
<evidence type="ECO:0000313" key="1">
    <source>
        <dbReference type="EMBL" id="SES63405.1"/>
    </source>
</evidence>
<evidence type="ECO:0000313" key="2">
    <source>
        <dbReference type="Proteomes" id="UP000199095"/>
    </source>
</evidence>
<reference evidence="2" key="1">
    <citation type="submission" date="2016-10" db="EMBL/GenBank/DDBJ databases">
        <authorList>
            <person name="Varghese N."/>
            <person name="Submissions S."/>
        </authorList>
    </citation>
    <scope>NUCLEOTIDE SEQUENCE [LARGE SCALE GENOMIC DNA]</scope>
    <source>
        <strain evidence="2">CGMCC 1.3566</strain>
    </source>
</reference>
<organism evidence="1 2">
    <name type="scientific">Salinibacillus kushneri</name>
    <dbReference type="NCBI Taxonomy" id="237682"/>
    <lineage>
        <taxon>Bacteria</taxon>
        <taxon>Bacillati</taxon>
        <taxon>Bacillota</taxon>
        <taxon>Bacilli</taxon>
        <taxon>Bacillales</taxon>
        <taxon>Bacillaceae</taxon>
        <taxon>Salinibacillus</taxon>
    </lineage>
</organism>
<dbReference type="STRING" id="237682.SAMN05421676_1019"/>
<dbReference type="InterPro" id="IPR019712">
    <property type="entry name" value="YtpB-like"/>
</dbReference>
<keyword evidence="2" id="KW-1185">Reference proteome</keyword>
<proteinExistence type="predicted"/>
<sequence>MKEHIPRKPIPLMVTVYRKIFPDVNKELNGWKKRAEQIPDEELRTQALASIESKTFHCEGGGIYALLAKEKRLEAIRFIVAYQTISDYLDNLCDRSTSLDPQDFEWLHQSMLDALTPGEPVKNYYAYRQEQNDDGYLQQLVRTCQQMVDKIDRYKNLRPYLIQLASLYRDLQVHKHVKQEERISRLTNWFHSYQEQCPDLRWYEFSACTGSTLGVFCLVSYGLNGKSSSELAKVIYQGYFPYLQGLHIMLDYYIDQKEDANEGDLNFCSFYSNAEELENRFLYIYKQTGKHIHSIPNRSFHQMVQKGLVGLYLADQKVKQVKNGNEFVKKLLNAAGSKAKFFYVNTKLYHKVKPALLRK</sequence>
<accession>A0A1H9Y3J1</accession>